<dbReference type="Proteomes" id="UP000270296">
    <property type="component" value="Unassembled WGS sequence"/>
</dbReference>
<dbReference type="OrthoDB" id="3784at2759"/>
<dbReference type="Pfam" id="PF01000">
    <property type="entry name" value="RNA_pol_A_bac"/>
    <property type="match status" value="1"/>
</dbReference>
<dbReference type="GO" id="GO:0006351">
    <property type="term" value="P:DNA-templated transcription"/>
    <property type="evidence" value="ECO:0007669"/>
    <property type="project" value="InterPro"/>
</dbReference>
<evidence type="ECO:0000256" key="1">
    <source>
        <dbReference type="ARBA" id="ARBA00022478"/>
    </source>
</evidence>
<evidence type="ECO:0000256" key="2">
    <source>
        <dbReference type="ARBA" id="ARBA00023163"/>
    </source>
</evidence>
<dbReference type="InterPro" id="IPR033901">
    <property type="entry name" value="RNAPI/III_AC40"/>
</dbReference>
<dbReference type="GO" id="GO:0003899">
    <property type="term" value="F:DNA-directed RNA polymerase activity"/>
    <property type="evidence" value="ECO:0007669"/>
    <property type="project" value="InterPro"/>
</dbReference>
<dbReference type="WBParaSite" id="SBAD_0000882801-mRNA-1">
    <property type="protein sequence ID" value="SBAD_0000882801-mRNA-1"/>
    <property type="gene ID" value="SBAD_0000882801"/>
</dbReference>
<dbReference type="Gene3D" id="2.170.120.12">
    <property type="entry name" value="DNA-directed RNA polymerase, insert domain"/>
    <property type="match status" value="1"/>
</dbReference>
<reference evidence="6" key="1">
    <citation type="submission" date="2016-06" db="UniProtKB">
        <authorList>
            <consortium name="WormBaseParasite"/>
        </authorList>
    </citation>
    <scope>IDENTIFICATION</scope>
</reference>
<dbReference type="InterPro" id="IPR011263">
    <property type="entry name" value="DNA-dir_RNA_pol_RpoA/D/Rpb3"/>
</dbReference>
<dbReference type="GO" id="GO:0046983">
    <property type="term" value="F:protein dimerization activity"/>
    <property type="evidence" value="ECO:0007669"/>
    <property type="project" value="InterPro"/>
</dbReference>
<keyword evidence="1" id="KW-0240">DNA-directed RNA polymerase</keyword>
<proteinExistence type="predicted"/>
<dbReference type="InterPro" id="IPR011262">
    <property type="entry name" value="DNA-dir_RNA_pol_insert"/>
</dbReference>
<dbReference type="SUPFAM" id="SSF56553">
    <property type="entry name" value="Insert subdomain of RNA polymerase alpha subunit"/>
    <property type="match status" value="1"/>
</dbReference>
<dbReference type="InterPro" id="IPR036603">
    <property type="entry name" value="RBP11-like"/>
</dbReference>
<dbReference type="AlphaFoldDB" id="A0A183IY19"/>
<dbReference type="CDD" id="cd07032">
    <property type="entry name" value="RNAP_I_II_AC40"/>
    <property type="match status" value="1"/>
</dbReference>
<name>A0A183IY19_9BILA</name>
<reference evidence="4 5" key="2">
    <citation type="submission" date="2018-11" db="EMBL/GenBank/DDBJ databases">
        <authorList>
            <consortium name="Pathogen Informatics"/>
        </authorList>
    </citation>
    <scope>NUCLEOTIDE SEQUENCE [LARGE SCALE GENOMIC DNA]</scope>
</reference>
<evidence type="ECO:0000313" key="4">
    <source>
        <dbReference type="EMBL" id="VDP17589.1"/>
    </source>
</evidence>
<dbReference type="EMBL" id="UZAM01011678">
    <property type="protein sequence ID" value="VDP17589.1"/>
    <property type="molecule type" value="Genomic_DNA"/>
</dbReference>
<dbReference type="PANTHER" id="PTHR11800">
    <property type="entry name" value="DNA-DIRECTED RNA POLYMERASE"/>
    <property type="match status" value="1"/>
</dbReference>
<protein>
    <submittedName>
        <fullName evidence="6">RPOLD domain-containing protein</fullName>
    </submittedName>
</protein>
<dbReference type="SUPFAM" id="SSF55257">
    <property type="entry name" value="RBP11-like subunits of RNA polymerase"/>
    <property type="match status" value="1"/>
</dbReference>
<dbReference type="GO" id="GO:0005736">
    <property type="term" value="C:RNA polymerase I complex"/>
    <property type="evidence" value="ECO:0007669"/>
    <property type="project" value="TreeGrafter"/>
</dbReference>
<gene>
    <name evidence="4" type="ORF">SBAD_LOCUS8517</name>
</gene>
<evidence type="ECO:0000313" key="6">
    <source>
        <dbReference type="WBParaSite" id="SBAD_0000882801-mRNA-1"/>
    </source>
</evidence>
<evidence type="ECO:0000259" key="3">
    <source>
        <dbReference type="SMART" id="SM00662"/>
    </source>
</evidence>
<dbReference type="GO" id="GO:0005666">
    <property type="term" value="C:RNA polymerase III complex"/>
    <property type="evidence" value="ECO:0007669"/>
    <property type="project" value="TreeGrafter"/>
</dbReference>
<evidence type="ECO:0000313" key="5">
    <source>
        <dbReference type="Proteomes" id="UP000270296"/>
    </source>
</evidence>
<dbReference type="InterPro" id="IPR036643">
    <property type="entry name" value="RNApol_insert_sf"/>
</dbReference>
<dbReference type="Gene3D" id="3.30.1360.10">
    <property type="entry name" value="RNA polymerase, RBP11-like subunit"/>
    <property type="match status" value="1"/>
</dbReference>
<dbReference type="PANTHER" id="PTHR11800:SF13">
    <property type="entry name" value="DNA-DIRECTED RNA POLYMERASES I AND III SUBUNIT RPAC1"/>
    <property type="match status" value="1"/>
</dbReference>
<dbReference type="Pfam" id="PF01193">
    <property type="entry name" value="RNA_pol_L"/>
    <property type="match status" value="1"/>
</dbReference>
<dbReference type="InterPro" id="IPR050518">
    <property type="entry name" value="Rpo3/RPB3_RNA_Pol_subunit"/>
</dbReference>
<keyword evidence="5" id="KW-1185">Reference proteome</keyword>
<dbReference type="SMART" id="SM00662">
    <property type="entry name" value="RPOLD"/>
    <property type="match status" value="1"/>
</dbReference>
<accession>A0A183IY19</accession>
<organism evidence="6">
    <name type="scientific">Soboliphyme baturini</name>
    <dbReference type="NCBI Taxonomy" id="241478"/>
    <lineage>
        <taxon>Eukaryota</taxon>
        <taxon>Metazoa</taxon>
        <taxon>Ecdysozoa</taxon>
        <taxon>Nematoda</taxon>
        <taxon>Enoplea</taxon>
        <taxon>Dorylaimia</taxon>
        <taxon>Dioctophymatida</taxon>
        <taxon>Dioctophymatoidea</taxon>
        <taxon>Soboliphymatidae</taxon>
        <taxon>Soboliphyme</taxon>
    </lineage>
</organism>
<feature type="domain" description="DNA-directed RNA polymerase RpoA/D/Rpb3-type" evidence="3">
    <location>
        <begin position="1"/>
        <end position="212"/>
    </location>
</feature>
<keyword evidence="2" id="KW-0804">Transcription</keyword>
<sequence length="217" mass="24647">MAADPRNTLEFALKIRCANNRDAPKNCVELETLYENSKVYSKDLQWIPLGDQKQWFSEDDRPRAVSADILLAQLRPHQEIECRCHCVKGIGRDHAKFSPVAVASYRLMPEITLKRNHFSVDDALLLQSCFSKGVLQVHNHGDYAEVEVKNPRADMCSRNVFRYPKLASEVLLTKKKRHFIFTVESTGALTSAELVIEACRIMQQKCKVVLAAMDLVA</sequence>